<dbReference type="EMBL" id="CM045765">
    <property type="protein sequence ID" value="KAI7999408.1"/>
    <property type="molecule type" value="Genomic_DNA"/>
</dbReference>
<protein>
    <submittedName>
        <fullName evidence="1">DNA (Cytosine-5)-methyltransferase CMT3</fullName>
    </submittedName>
</protein>
<accession>A0ACC0GFK6</accession>
<dbReference type="Proteomes" id="UP001060215">
    <property type="component" value="Chromosome 8"/>
</dbReference>
<evidence type="ECO:0000313" key="2">
    <source>
        <dbReference type="Proteomes" id="UP001060215"/>
    </source>
</evidence>
<sequence>MHKRNNNMGAGSESDSTISSETDLAGPVGIKFDTEEVSLVEKHKKEEMTLLDLYSDCGAMSTSLGSNMSGVNLVTEHFTFFKSCG</sequence>
<name>A0ACC0GFK6_9ERIC</name>
<keyword evidence="2" id="KW-1185">Reference proteome</keyword>
<gene>
    <name evidence="1" type="ORF">LOK49_LG09G01029</name>
</gene>
<proteinExistence type="predicted"/>
<comment type="caution">
    <text evidence="1">The sequence shown here is derived from an EMBL/GenBank/DDBJ whole genome shotgun (WGS) entry which is preliminary data.</text>
</comment>
<evidence type="ECO:0000313" key="1">
    <source>
        <dbReference type="EMBL" id="KAI7999408.1"/>
    </source>
</evidence>
<organism evidence="1 2">
    <name type="scientific">Camellia lanceoleosa</name>
    <dbReference type="NCBI Taxonomy" id="1840588"/>
    <lineage>
        <taxon>Eukaryota</taxon>
        <taxon>Viridiplantae</taxon>
        <taxon>Streptophyta</taxon>
        <taxon>Embryophyta</taxon>
        <taxon>Tracheophyta</taxon>
        <taxon>Spermatophyta</taxon>
        <taxon>Magnoliopsida</taxon>
        <taxon>eudicotyledons</taxon>
        <taxon>Gunneridae</taxon>
        <taxon>Pentapetalae</taxon>
        <taxon>asterids</taxon>
        <taxon>Ericales</taxon>
        <taxon>Theaceae</taxon>
        <taxon>Camellia</taxon>
    </lineage>
</organism>
<reference evidence="1 2" key="1">
    <citation type="journal article" date="2022" name="Plant J.">
        <title>Chromosome-level genome of Camellia lanceoleosa provides a valuable resource for understanding genome evolution and self-incompatibility.</title>
        <authorList>
            <person name="Gong W."/>
            <person name="Xiao S."/>
            <person name="Wang L."/>
            <person name="Liao Z."/>
            <person name="Chang Y."/>
            <person name="Mo W."/>
            <person name="Hu G."/>
            <person name="Li W."/>
            <person name="Zhao G."/>
            <person name="Zhu H."/>
            <person name="Hu X."/>
            <person name="Ji K."/>
            <person name="Xiang X."/>
            <person name="Song Q."/>
            <person name="Yuan D."/>
            <person name="Jin S."/>
            <person name="Zhang L."/>
        </authorList>
    </citation>
    <scope>NUCLEOTIDE SEQUENCE [LARGE SCALE GENOMIC DNA]</scope>
    <source>
        <strain evidence="1">SQ_2022a</strain>
    </source>
</reference>